<accession>A0A4Y2V2L1</accession>
<dbReference type="AlphaFoldDB" id="A0A4Y2V2L1"/>
<gene>
    <name evidence="1" type="ORF">AVEN_204177_1</name>
</gene>
<dbReference type="EMBL" id="BGPR01042928">
    <property type="protein sequence ID" value="GBO19445.1"/>
    <property type="molecule type" value="Genomic_DNA"/>
</dbReference>
<organism evidence="1 2">
    <name type="scientific">Araneus ventricosus</name>
    <name type="common">Orbweaver spider</name>
    <name type="synonym">Epeira ventricosa</name>
    <dbReference type="NCBI Taxonomy" id="182803"/>
    <lineage>
        <taxon>Eukaryota</taxon>
        <taxon>Metazoa</taxon>
        <taxon>Ecdysozoa</taxon>
        <taxon>Arthropoda</taxon>
        <taxon>Chelicerata</taxon>
        <taxon>Arachnida</taxon>
        <taxon>Araneae</taxon>
        <taxon>Araneomorphae</taxon>
        <taxon>Entelegynae</taxon>
        <taxon>Araneoidea</taxon>
        <taxon>Araneidae</taxon>
        <taxon>Araneus</taxon>
    </lineage>
</organism>
<proteinExistence type="predicted"/>
<evidence type="ECO:0000313" key="1">
    <source>
        <dbReference type="EMBL" id="GBO19445.1"/>
    </source>
</evidence>
<dbReference type="OrthoDB" id="10059378at2759"/>
<comment type="caution">
    <text evidence="1">The sequence shown here is derived from an EMBL/GenBank/DDBJ whole genome shotgun (WGS) entry which is preliminary data.</text>
</comment>
<sequence>MRGERLRAVLAAAGILRGDIRSQMYTLNAYSDPQNFLGDCENHIPQPLKLLLDVIIMKDKGQNELNYHVNSQLLSPIRIRYSKVWSNLFLSVKFESEDFLVKEDADHLIVTTAIAAAEEQKCAALVGKDVDLLIILTELTSPSATIFFLETKKKKLTSQPVLCQQF</sequence>
<protein>
    <submittedName>
        <fullName evidence="1">Uncharacterized protein</fullName>
    </submittedName>
</protein>
<name>A0A4Y2V2L1_ARAVE</name>
<reference evidence="1 2" key="1">
    <citation type="journal article" date="2019" name="Sci. Rep.">
        <title>Orb-weaving spider Araneus ventricosus genome elucidates the spidroin gene catalogue.</title>
        <authorList>
            <person name="Kono N."/>
            <person name="Nakamura H."/>
            <person name="Ohtoshi R."/>
            <person name="Moran D.A.P."/>
            <person name="Shinohara A."/>
            <person name="Yoshida Y."/>
            <person name="Fujiwara M."/>
            <person name="Mori M."/>
            <person name="Tomita M."/>
            <person name="Arakawa K."/>
        </authorList>
    </citation>
    <scope>NUCLEOTIDE SEQUENCE [LARGE SCALE GENOMIC DNA]</scope>
</reference>
<keyword evidence="2" id="KW-1185">Reference proteome</keyword>
<dbReference type="Proteomes" id="UP000499080">
    <property type="component" value="Unassembled WGS sequence"/>
</dbReference>
<evidence type="ECO:0000313" key="2">
    <source>
        <dbReference type="Proteomes" id="UP000499080"/>
    </source>
</evidence>